<dbReference type="Pfam" id="PF01648">
    <property type="entry name" value="ACPS"/>
    <property type="match status" value="1"/>
</dbReference>
<dbReference type="PANTHER" id="PTHR12215:SF10">
    <property type="entry name" value="L-AMINOADIPATE-SEMIALDEHYDE DEHYDROGENASE-PHOSPHOPANTETHEINYL TRANSFERASE"/>
    <property type="match status" value="1"/>
</dbReference>
<feature type="domain" description="4'-phosphopantetheinyl transferase" evidence="3">
    <location>
        <begin position="122"/>
        <end position="184"/>
    </location>
</feature>
<dbReference type="PANTHER" id="PTHR12215">
    <property type="entry name" value="PHOSPHOPANTETHEINE TRANSFERASE"/>
    <property type="match status" value="1"/>
</dbReference>
<dbReference type="Pfam" id="PF22624">
    <property type="entry name" value="AASDHPPT_N"/>
    <property type="match status" value="1"/>
</dbReference>
<comment type="similarity">
    <text evidence="1">Belongs to the P-Pant transferase superfamily. Gsp/Sfp/HetI/AcpT family.</text>
</comment>
<dbReference type="InterPro" id="IPR055066">
    <property type="entry name" value="AASDHPPT_N"/>
</dbReference>
<evidence type="ECO:0000259" key="4">
    <source>
        <dbReference type="Pfam" id="PF22624"/>
    </source>
</evidence>
<proteinExistence type="inferred from homology"/>
<dbReference type="GO" id="GO:0008897">
    <property type="term" value="F:holo-[acyl-carrier-protein] synthase activity"/>
    <property type="evidence" value="ECO:0007669"/>
    <property type="project" value="InterPro"/>
</dbReference>
<dbReference type="EMBL" id="FQZT01000013">
    <property type="protein sequence ID" value="SHJ70807.1"/>
    <property type="molecule type" value="Genomic_DNA"/>
</dbReference>
<dbReference type="Gene3D" id="3.90.470.20">
    <property type="entry name" value="4'-phosphopantetheinyl transferase domain"/>
    <property type="match status" value="1"/>
</dbReference>
<dbReference type="Proteomes" id="UP000184171">
    <property type="component" value="Unassembled WGS sequence"/>
</dbReference>
<sequence length="223" mass="24953">MGIAVGCWRTAPERPVVSPDKIDLWRFSLALPEVQTDQLKSLLTDDEIARAGRLLLKEKQQQFICARARIRQILSRYLHCEPSAIAFVYAEQGKPGLRGVAGVDFNLAHSGRWGVLAVGQGQVGVDIEGLDHTLDYHLLAQRYFSSTERTLLEAASLIRQLRIFYRLWTQKEAWLKMQGGGFSSAGQTTGADEFSRHFYLTRGYAAAVTFSAPVAIINKYDFS</sequence>
<dbReference type="GO" id="GO:0000287">
    <property type="term" value="F:magnesium ion binding"/>
    <property type="evidence" value="ECO:0007669"/>
    <property type="project" value="InterPro"/>
</dbReference>
<feature type="domain" description="4'-phosphopantetheinyl transferase N-terminal" evidence="4">
    <location>
        <begin position="38"/>
        <end position="117"/>
    </location>
</feature>
<evidence type="ECO:0000256" key="1">
    <source>
        <dbReference type="ARBA" id="ARBA00010990"/>
    </source>
</evidence>
<protein>
    <submittedName>
        <fullName evidence="5">4'-phosphopantetheinyl transferase</fullName>
    </submittedName>
</protein>
<dbReference type="InterPro" id="IPR037143">
    <property type="entry name" value="4-PPantetheinyl_Trfase_dom_sf"/>
</dbReference>
<dbReference type="RefSeq" id="WP_072909539.1">
    <property type="nucleotide sequence ID" value="NZ_FQZT01000013.1"/>
</dbReference>
<dbReference type="SUPFAM" id="SSF56214">
    <property type="entry name" value="4'-phosphopantetheinyl transferase"/>
    <property type="match status" value="2"/>
</dbReference>
<dbReference type="AlphaFoldDB" id="A0A1M6LI08"/>
<dbReference type="GO" id="GO:0005829">
    <property type="term" value="C:cytosol"/>
    <property type="evidence" value="ECO:0007669"/>
    <property type="project" value="TreeGrafter"/>
</dbReference>
<keyword evidence="2 5" id="KW-0808">Transferase</keyword>
<keyword evidence="6" id="KW-1185">Reference proteome</keyword>
<evidence type="ECO:0000256" key="2">
    <source>
        <dbReference type="ARBA" id="ARBA00022679"/>
    </source>
</evidence>
<dbReference type="STRING" id="1122189.SAMN02745165_02989"/>
<dbReference type="OrthoDB" id="9808281at2"/>
<name>A0A1M6LI08_MALRU</name>
<dbReference type="InterPro" id="IPR008278">
    <property type="entry name" value="4-PPantetheinyl_Trfase_dom"/>
</dbReference>
<accession>A0A1M6LI08</accession>
<reference evidence="5 6" key="1">
    <citation type="submission" date="2016-11" db="EMBL/GenBank/DDBJ databases">
        <authorList>
            <person name="Jaros S."/>
            <person name="Januszkiewicz K."/>
            <person name="Wedrychowicz H."/>
        </authorList>
    </citation>
    <scope>NUCLEOTIDE SEQUENCE [LARGE SCALE GENOMIC DNA]</scope>
    <source>
        <strain evidence="5 6">DSM 5091</strain>
    </source>
</reference>
<dbReference type="GO" id="GO:0019878">
    <property type="term" value="P:lysine biosynthetic process via aminoadipic acid"/>
    <property type="evidence" value="ECO:0007669"/>
    <property type="project" value="TreeGrafter"/>
</dbReference>
<evidence type="ECO:0000259" key="3">
    <source>
        <dbReference type="Pfam" id="PF01648"/>
    </source>
</evidence>
<evidence type="ECO:0000313" key="6">
    <source>
        <dbReference type="Proteomes" id="UP000184171"/>
    </source>
</evidence>
<evidence type="ECO:0000313" key="5">
    <source>
        <dbReference type="EMBL" id="SHJ70807.1"/>
    </source>
</evidence>
<dbReference type="InterPro" id="IPR050559">
    <property type="entry name" value="P-Pant_transferase_sf"/>
</dbReference>
<gene>
    <name evidence="5" type="ORF">SAMN02745165_02989</name>
</gene>
<organism evidence="5 6">
    <name type="scientific">Malonomonas rubra DSM 5091</name>
    <dbReference type="NCBI Taxonomy" id="1122189"/>
    <lineage>
        <taxon>Bacteria</taxon>
        <taxon>Pseudomonadati</taxon>
        <taxon>Thermodesulfobacteriota</taxon>
        <taxon>Desulfuromonadia</taxon>
        <taxon>Desulfuromonadales</taxon>
        <taxon>Geopsychrobacteraceae</taxon>
        <taxon>Malonomonas</taxon>
    </lineage>
</organism>